<evidence type="ECO:0000256" key="1">
    <source>
        <dbReference type="ARBA" id="ARBA00004370"/>
    </source>
</evidence>
<evidence type="ECO:0000256" key="4">
    <source>
        <dbReference type="ARBA" id="ARBA00023136"/>
    </source>
</evidence>
<keyword evidence="2 5" id="KW-0812">Transmembrane</keyword>
<accession>A0A814N9T7</accession>
<feature type="transmembrane region" description="Helical" evidence="5">
    <location>
        <begin position="140"/>
        <end position="162"/>
    </location>
</feature>
<dbReference type="SUPFAM" id="SSF81321">
    <property type="entry name" value="Family A G protein-coupled receptor-like"/>
    <property type="match status" value="1"/>
</dbReference>
<dbReference type="EMBL" id="CAJNOM010000562">
    <property type="protein sequence ID" value="CAF1502255.1"/>
    <property type="molecule type" value="Genomic_DNA"/>
</dbReference>
<sequence length="335" mass="37879">MALSIDTGLTYSLDNIVQQLNRYVSPAIFIFGVVGNTLNCLVLSQRTLRSNPCTLFLLVSSFIDIISILFGLPTRILGGWNLDPTTTISWICKIRAFTVFSTRTMATWLIMLATIDRWLLSSTDVHRRQICSMKNVKRAIILSLIVSILTYVHMFYCYNANIEDQPLKCYGNTETCRLITDLSYAFISILIPLIIMIIFGLMTISNVHRIHSRVHHRITTILDNDERMKMKKKMLHSKKLDHHLLCMLSVEVILLIVLCVPQAIEKLYFTLKPFGSGSGLEESIKVLIYNIGLLLAFIASGMPFYINVLAGGSVYTKACSDLIQIVAEKMFGKLQ</sequence>
<dbReference type="Proteomes" id="UP000663832">
    <property type="component" value="Unassembled WGS sequence"/>
</dbReference>
<feature type="transmembrane region" description="Helical" evidence="5">
    <location>
        <begin position="240"/>
        <end position="264"/>
    </location>
</feature>
<dbReference type="PROSITE" id="PS50262">
    <property type="entry name" value="G_PROTEIN_RECEP_F1_2"/>
    <property type="match status" value="1"/>
</dbReference>
<proteinExistence type="predicted"/>
<evidence type="ECO:0000256" key="3">
    <source>
        <dbReference type="ARBA" id="ARBA00022989"/>
    </source>
</evidence>
<dbReference type="GO" id="GO:0016020">
    <property type="term" value="C:membrane"/>
    <property type="evidence" value="ECO:0007669"/>
    <property type="project" value="UniProtKB-SubCell"/>
</dbReference>
<reference evidence="7" key="1">
    <citation type="submission" date="2021-02" db="EMBL/GenBank/DDBJ databases">
        <authorList>
            <person name="Nowell W R."/>
        </authorList>
    </citation>
    <scope>NUCLEOTIDE SEQUENCE</scope>
</reference>
<evidence type="ECO:0000313" key="10">
    <source>
        <dbReference type="Proteomes" id="UP000663877"/>
    </source>
</evidence>
<feature type="transmembrane region" description="Helical" evidence="5">
    <location>
        <begin position="284"/>
        <end position="306"/>
    </location>
</feature>
<dbReference type="OrthoDB" id="10011262at2759"/>
<dbReference type="InterPro" id="IPR000276">
    <property type="entry name" value="GPCR_Rhodpsn"/>
</dbReference>
<dbReference type="Pfam" id="PF00001">
    <property type="entry name" value="7tm_1"/>
    <property type="match status" value="1"/>
</dbReference>
<dbReference type="AlphaFoldDB" id="A0A814N9T7"/>
<feature type="transmembrane region" description="Helical" evidence="5">
    <location>
        <begin position="96"/>
        <end position="119"/>
    </location>
</feature>
<dbReference type="InterPro" id="IPR052954">
    <property type="entry name" value="GPCR-Ligand_Int"/>
</dbReference>
<comment type="subcellular location">
    <subcellularLocation>
        <location evidence="1">Membrane</location>
    </subcellularLocation>
</comment>
<protein>
    <recommendedName>
        <fullName evidence="6">G-protein coupled receptors family 1 profile domain-containing protein</fullName>
    </recommendedName>
</protein>
<organism evidence="7 10">
    <name type="scientific">Adineta steineri</name>
    <dbReference type="NCBI Taxonomy" id="433720"/>
    <lineage>
        <taxon>Eukaryota</taxon>
        <taxon>Metazoa</taxon>
        <taxon>Spiralia</taxon>
        <taxon>Gnathifera</taxon>
        <taxon>Rotifera</taxon>
        <taxon>Eurotatoria</taxon>
        <taxon>Bdelloidea</taxon>
        <taxon>Adinetida</taxon>
        <taxon>Adinetidae</taxon>
        <taxon>Adineta</taxon>
    </lineage>
</organism>
<keyword evidence="4 5" id="KW-0472">Membrane</keyword>
<dbReference type="EMBL" id="CAJNOI010000119">
    <property type="protein sequence ID" value="CAF1089069.1"/>
    <property type="molecule type" value="Genomic_DNA"/>
</dbReference>
<comment type="caution">
    <text evidence="7">The sequence shown here is derived from an EMBL/GenBank/DDBJ whole genome shotgun (WGS) entry which is preliminary data.</text>
</comment>
<keyword evidence="9" id="KW-1185">Reference proteome</keyword>
<feature type="transmembrane region" description="Helical" evidence="5">
    <location>
        <begin position="182"/>
        <end position="204"/>
    </location>
</feature>
<feature type="transmembrane region" description="Helical" evidence="5">
    <location>
        <begin position="55"/>
        <end position="76"/>
    </location>
</feature>
<dbReference type="Gene3D" id="1.20.1070.10">
    <property type="entry name" value="Rhodopsin 7-helix transmembrane proteins"/>
    <property type="match status" value="1"/>
</dbReference>
<evidence type="ECO:0000256" key="5">
    <source>
        <dbReference type="SAM" id="Phobius"/>
    </source>
</evidence>
<evidence type="ECO:0000259" key="6">
    <source>
        <dbReference type="PROSITE" id="PS50262"/>
    </source>
</evidence>
<dbReference type="PANTHER" id="PTHR46641:SF25">
    <property type="entry name" value="CNMAMIDE RECEPTOR-RELATED"/>
    <property type="match status" value="1"/>
</dbReference>
<keyword evidence="3 5" id="KW-1133">Transmembrane helix</keyword>
<dbReference type="InterPro" id="IPR017452">
    <property type="entry name" value="GPCR_Rhodpsn_7TM"/>
</dbReference>
<evidence type="ECO:0000313" key="8">
    <source>
        <dbReference type="EMBL" id="CAF1502255.1"/>
    </source>
</evidence>
<dbReference type="PANTHER" id="PTHR46641">
    <property type="entry name" value="FMRFAMIDE RECEPTOR-RELATED"/>
    <property type="match status" value="1"/>
</dbReference>
<dbReference type="GO" id="GO:0004930">
    <property type="term" value="F:G protein-coupled receptor activity"/>
    <property type="evidence" value="ECO:0007669"/>
    <property type="project" value="InterPro"/>
</dbReference>
<evidence type="ECO:0000313" key="9">
    <source>
        <dbReference type="Proteomes" id="UP000663832"/>
    </source>
</evidence>
<feature type="domain" description="G-protein coupled receptors family 1 profile" evidence="6">
    <location>
        <begin position="35"/>
        <end position="307"/>
    </location>
</feature>
<feature type="transmembrane region" description="Helical" evidence="5">
    <location>
        <begin position="23"/>
        <end position="43"/>
    </location>
</feature>
<name>A0A814N9T7_9BILA</name>
<dbReference type="Proteomes" id="UP000663877">
    <property type="component" value="Unassembled WGS sequence"/>
</dbReference>
<gene>
    <name evidence="7" type="ORF">BJG266_LOCUS20701</name>
    <name evidence="8" type="ORF">QVE165_LOCUS43579</name>
</gene>
<evidence type="ECO:0000256" key="2">
    <source>
        <dbReference type="ARBA" id="ARBA00022692"/>
    </source>
</evidence>
<evidence type="ECO:0000313" key="7">
    <source>
        <dbReference type="EMBL" id="CAF1089069.1"/>
    </source>
</evidence>